<dbReference type="AlphaFoldDB" id="A0A107FT60"/>
<proteinExistence type="predicted"/>
<dbReference type="RefSeq" id="WP_060325949.1">
    <property type="nucleotide sequence ID" value="NZ_LPIU01000016.1"/>
</dbReference>
<organism evidence="1 2">
    <name type="scientific">Burkholderia ubonensis</name>
    <dbReference type="NCBI Taxonomy" id="101571"/>
    <lineage>
        <taxon>Bacteria</taxon>
        <taxon>Pseudomonadati</taxon>
        <taxon>Pseudomonadota</taxon>
        <taxon>Betaproteobacteria</taxon>
        <taxon>Burkholderiales</taxon>
        <taxon>Burkholderiaceae</taxon>
        <taxon>Burkholderia</taxon>
        <taxon>Burkholderia cepacia complex</taxon>
    </lineage>
</organism>
<evidence type="ECO:0000313" key="1">
    <source>
        <dbReference type="EMBL" id="KWD99194.1"/>
    </source>
</evidence>
<dbReference type="InterPro" id="IPR058915">
    <property type="entry name" value="AcrVA2-like"/>
</dbReference>
<sequence>MNEMLFRELDRRARDFLVAVDSTMRTDRALPPARAARVGLIPAWRAWVGALRRRDGEVPAGFTLCADSDYGPPQAGEALTQLLVEAIRVHSPERHERLQQWEVQKLATLGMAAGLYLARPHAVIEPTAALQHWLVRTDIGSDVPASLFRLPMPAVFVRFGPEMAEAVDAALWAHIDTPVTTIGVYVFDTRVGSRRDQVFIPIGVKATPRPDQCDLPVIVQLIFTEERDPLMAHVASTSSGEGRLEAEDLKPAMEMCIKVMLYLQTAGAVRSDEMRGDDTMARLTRVGNRKVSRIERQLASRYNRIIVGPARIEQHAGGEISPHWRRGHLRMQPHGPQNSLRKLIFIAPTLIRADRLGHDAHADNGRLA</sequence>
<dbReference type="Proteomes" id="UP000062998">
    <property type="component" value="Unassembled WGS sequence"/>
</dbReference>
<dbReference type="EMBL" id="LPIX01000073">
    <property type="protein sequence ID" value="KWD99194.1"/>
    <property type="molecule type" value="Genomic_DNA"/>
</dbReference>
<dbReference type="Pfam" id="PF26125">
    <property type="entry name" value="AcrVA2-like"/>
    <property type="match status" value="1"/>
</dbReference>
<accession>A0A107FT60</accession>
<dbReference type="OrthoDB" id="8895745at2"/>
<name>A0A107FT60_9BURK</name>
<reference evidence="1 2" key="1">
    <citation type="submission" date="2015-11" db="EMBL/GenBank/DDBJ databases">
        <title>Expanding the genomic diversity of Burkholderia species for the development of highly accurate diagnostics.</title>
        <authorList>
            <person name="Sahl J."/>
            <person name="Keim P."/>
            <person name="Wagner D."/>
        </authorList>
    </citation>
    <scope>NUCLEOTIDE SEQUENCE [LARGE SCALE GENOMIC DNA]</scope>
    <source>
        <strain evidence="1 2">MSMB2167WGS</strain>
    </source>
</reference>
<comment type="caution">
    <text evidence="1">The sequence shown here is derived from an EMBL/GenBank/DDBJ whole genome shotgun (WGS) entry which is preliminary data.</text>
</comment>
<protein>
    <submittedName>
        <fullName evidence="1">Uncharacterized protein</fullName>
    </submittedName>
</protein>
<evidence type="ECO:0000313" key="2">
    <source>
        <dbReference type="Proteomes" id="UP000062998"/>
    </source>
</evidence>
<gene>
    <name evidence="1" type="ORF">WL73_00245</name>
</gene>